<reference evidence="2" key="1">
    <citation type="submission" date="2022-12" db="EMBL/GenBank/DDBJ databases">
        <authorList>
            <person name="Petersen C."/>
        </authorList>
    </citation>
    <scope>NUCLEOTIDE SEQUENCE</scope>
    <source>
        <strain evidence="2">IBT 16125</strain>
    </source>
</reference>
<evidence type="ECO:0000313" key="3">
    <source>
        <dbReference type="Proteomes" id="UP001213681"/>
    </source>
</evidence>
<dbReference type="Proteomes" id="UP001213681">
    <property type="component" value="Unassembled WGS sequence"/>
</dbReference>
<keyword evidence="3" id="KW-1185">Reference proteome</keyword>
<organism evidence="2 3">
    <name type="scientific">Penicillium daleae</name>
    <dbReference type="NCBI Taxonomy" id="63821"/>
    <lineage>
        <taxon>Eukaryota</taxon>
        <taxon>Fungi</taxon>
        <taxon>Dikarya</taxon>
        <taxon>Ascomycota</taxon>
        <taxon>Pezizomycotina</taxon>
        <taxon>Eurotiomycetes</taxon>
        <taxon>Eurotiomycetidae</taxon>
        <taxon>Eurotiales</taxon>
        <taxon>Aspergillaceae</taxon>
        <taxon>Penicillium</taxon>
    </lineage>
</organism>
<dbReference type="RefSeq" id="XP_056763482.1">
    <property type="nucleotide sequence ID" value="XM_056910656.1"/>
</dbReference>
<gene>
    <name evidence="2" type="ORF">N7458_007274</name>
</gene>
<sequence>MHERRSMFEYRDDTFDNKIEVYHIQCSSSFINGTSGCMSIFEGGANNTIVKMPKDIGAGLFARVISLVAMGSAGKSARSNVLPRSSTDTYELTVDYNLAAVSPERQGDVNFRVDYTNLLEYWKHITDTPSSKRKRWFSSFSNWLSKMTTIVKDDQGSLPMEYDETIKLFHAEGHCPDLNITATVDLDANIHLGLNSQYGYYFEGAILPSPSLIAAYGYFSVAPKAAILLTLRGEAVWQSTTGTQSIISGITFPGLSTKGLISIGPELELTGKMDASLSISGELNAGVVASWPRAEVYFPQDGGGSDATVMPKDIDGNDPQTFSVEPIFDASLTAEGNMALTLTPQVKFGISVLGGDLMSGYVTAGVENTVSLGVNASASVSYDGTPSAGFCYWADYLYSFFVSADGSFLNDLAYWGNSYEVASPDDPIVLADNTCITYSNDSPLGKRDSVESLVPNGSGAGCFGGLVECSTIVGAGNSSCTLNSDGAGSGTATTKRAPQCYNLPALFYNCDLFGTSSVENRNQDTLAYFASASFIGICDNIRNYLQKNPGLIKGNGMELTYQSDNEQPSPNRAVACKAKAKDTQTINGARVIVPAPTDYKIMQGFDESISCDEFPFNASEEGGYGAEVACVSAHQQQYQGVINSLISRIHDTRTGTELIWNRYDTVTAWPGQPRKFRINLSSGMHNGHDLAYGGEISSSPWDMAYILGGLNLWGNPDLFLTGDSNAVCLLGLKFNPLLGIQERSAYGCDVTFAPQTTLFKRAQDPDDPSTWVVESVRVSDESLKNPIPLFTDDGTGYLDHATRSLEDMMERLELMANQEKEPMVTAAPHADHLRRHKESRHHHH</sequence>
<reference evidence="2" key="2">
    <citation type="journal article" date="2023" name="IMA Fungus">
        <title>Comparative genomic study of the Penicillium genus elucidates a diverse pangenome and 15 lateral gene transfer events.</title>
        <authorList>
            <person name="Petersen C."/>
            <person name="Sorensen T."/>
            <person name="Nielsen M.R."/>
            <person name="Sondergaard T.E."/>
            <person name="Sorensen J.L."/>
            <person name="Fitzpatrick D.A."/>
            <person name="Frisvad J.C."/>
            <person name="Nielsen K.L."/>
        </authorList>
    </citation>
    <scope>NUCLEOTIDE SEQUENCE</scope>
    <source>
        <strain evidence="2">IBT 16125</strain>
    </source>
</reference>
<dbReference type="GeneID" id="81600899"/>
<name>A0AAD6C091_9EURO</name>
<proteinExistence type="predicted"/>
<dbReference type="AlphaFoldDB" id="A0AAD6C091"/>
<accession>A0AAD6C091</accession>
<protein>
    <submittedName>
        <fullName evidence="2">Bacteriodes thetaiotaomicron symbiotic chitinase</fullName>
    </submittedName>
</protein>
<dbReference type="Pfam" id="PF14040">
    <property type="entry name" value="DNase_NucA_NucB"/>
    <property type="match status" value="1"/>
</dbReference>
<dbReference type="EMBL" id="JAPVEA010000007">
    <property type="protein sequence ID" value="KAJ5443402.1"/>
    <property type="molecule type" value="Genomic_DNA"/>
</dbReference>
<evidence type="ECO:0000313" key="2">
    <source>
        <dbReference type="EMBL" id="KAJ5443402.1"/>
    </source>
</evidence>
<comment type="caution">
    <text evidence="2">The sequence shown here is derived from an EMBL/GenBank/DDBJ whole genome shotgun (WGS) entry which is preliminary data.</text>
</comment>
<evidence type="ECO:0000259" key="1">
    <source>
        <dbReference type="Pfam" id="PF14040"/>
    </source>
</evidence>
<feature type="domain" description="Deoxyribonuclease NucA/NucB" evidence="1">
    <location>
        <begin position="575"/>
        <end position="642"/>
    </location>
</feature>
<dbReference type="InterPro" id="IPR029476">
    <property type="entry name" value="DNase_NucA_NucB"/>
</dbReference>